<reference evidence="2 3" key="1">
    <citation type="submission" date="2023-01" db="EMBL/GenBank/DDBJ databases">
        <authorList>
            <person name="Kreplak J."/>
        </authorList>
    </citation>
    <scope>NUCLEOTIDE SEQUENCE [LARGE SCALE GENOMIC DNA]</scope>
</reference>
<evidence type="ECO:0000313" key="3">
    <source>
        <dbReference type="Proteomes" id="UP001157006"/>
    </source>
</evidence>
<dbReference type="PANTHER" id="PTHR33199">
    <property type="entry name" value="MACPF DOMAIN-CONTAINING PROTEIN CAD1"/>
    <property type="match status" value="1"/>
</dbReference>
<evidence type="ECO:0000313" key="2">
    <source>
        <dbReference type="EMBL" id="CAI8617666.1"/>
    </source>
</evidence>
<feature type="signal peptide" evidence="1">
    <location>
        <begin position="1"/>
        <end position="20"/>
    </location>
</feature>
<dbReference type="Proteomes" id="UP001157006">
    <property type="component" value="Chromosome 6"/>
</dbReference>
<dbReference type="AlphaFoldDB" id="A0AAV1B5H8"/>
<sequence>MFRLLMWLMLLMFESDKVMWVMIMDIMEDKGCCYENGYEKVNQMVVQEAAQKTINSIGLGFDIPVDTKFENYRSIGSPLIFINKEQRRCRDLEIPGAVTVPNFPNSTKCAREDSISIHLDVLTSDQLHGLYDAKLVYGDLVDSSSYELGMKRIAARRA</sequence>
<dbReference type="GO" id="GO:0009626">
    <property type="term" value="P:plant-type hypersensitive response"/>
    <property type="evidence" value="ECO:0007669"/>
    <property type="project" value="TreeGrafter"/>
</dbReference>
<name>A0AAV1B5H8_VICFA</name>
<protein>
    <submittedName>
        <fullName evidence="2">Uncharacterized protein</fullName>
    </submittedName>
</protein>
<keyword evidence="1" id="KW-0732">Signal</keyword>
<feature type="chain" id="PRO_5043931333" evidence="1">
    <location>
        <begin position="21"/>
        <end position="158"/>
    </location>
</feature>
<dbReference type="GO" id="GO:0005886">
    <property type="term" value="C:plasma membrane"/>
    <property type="evidence" value="ECO:0007669"/>
    <property type="project" value="TreeGrafter"/>
</dbReference>
<gene>
    <name evidence="2" type="ORF">VFH_VI087160</name>
</gene>
<dbReference type="PANTHER" id="PTHR33199:SF14">
    <property type="entry name" value="MAC_PERFORIN DOMAIN PROTEIN"/>
    <property type="match status" value="1"/>
</dbReference>
<accession>A0AAV1B5H8</accession>
<dbReference type="EMBL" id="OX451741">
    <property type="protein sequence ID" value="CAI8617666.1"/>
    <property type="molecule type" value="Genomic_DNA"/>
</dbReference>
<proteinExistence type="predicted"/>
<keyword evidence="3" id="KW-1185">Reference proteome</keyword>
<dbReference type="GO" id="GO:2000031">
    <property type="term" value="P:regulation of salicylic acid mediated signaling pathway"/>
    <property type="evidence" value="ECO:0007669"/>
    <property type="project" value="InterPro"/>
</dbReference>
<organism evidence="2 3">
    <name type="scientific">Vicia faba</name>
    <name type="common">Broad bean</name>
    <name type="synonym">Faba vulgaris</name>
    <dbReference type="NCBI Taxonomy" id="3906"/>
    <lineage>
        <taxon>Eukaryota</taxon>
        <taxon>Viridiplantae</taxon>
        <taxon>Streptophyta</taxon>
        <taxon>Embryophyta</taxon>
        <taxon>Tracheophyta</taxon>
        <taxon>Spermatophyta</taxon>
        <taxon>Magnoliopsida</taxon>
        <taxon>eudicotyledons</taxon>
        <taxon>Gunneridae</taxon>
        <taxon>Pentapetalae</taxon>
        <taxon>rosids</taxon>
        <taxon>fabids</taxon>
        <taxon>Fabales</taxon>
        <taxon>Fabaceae</taxon>
        <taxon>Papilionoideae</taxon>
        <taxon>50 kb inversion clade</taxon>
        <taxon>NPAAA clade</taxon>
        <taxon>Hologalegina</taxon>
        <taxon>IRL clade</taxon>
        <taxon>Fabeae</taxon>
        <taxon>Vicia</taxon>
    </lineage>
</organism>
<evidence type="ECO:0000256" key="1">
    <source>
        <dbReference type="SAM" id="SignalP"/>
    </source>
</evidence>
<dbReference type="InterPro" id="IPR044663">
    <property type="entry name" value="CAD1/NSL1-like"/>
</dbReference>